<feature type="compositionally biased region" description="Basic and acidic residues" evidence="1">
    <location>
        <begin position="1"/>
        <end position="11"/>
    </location>
</feature>
<feature type="region of interest" description="Disordered" evidence="1">
    <location>
        <begin position="1"/>
        <end position="35"/>
    </location>
</feature>
<protein>
    <submittedName>
        <fullName evidence="2">Uncharacterized protein</fullName>
    </submittedName>
</protein>
<dbReference type="EMBL" id="BGPR01002910">
    <property type="protein sequence ID" value="GBM80879.1"/>
    <property type="molecule type" value="Genomic_DNA"/>
</dbReference>
<dbReference type="Gene3D" id="3.30.420.10">
    <property type="entry name" value="Ribonuclease H-like superfamily/Ribonuclease H"/>
    <property type="match status" value="1"/>
</dbReference>
<evidence type="ECO:0000313" key="2">
    <source>
        <dbReference type="EMBL" id="GBM80879.1"/>
    </source>
</evidence>
<dbReference type="Proteomes" id="UP000499080">
    <property type="component" value="Unassembled WGS sequence"/>
</dbReference>
<organism evidence="2 3">
    <name type="scientific">Araneus ventricosus</name>
    <name type="common">Orbweaver spider</name>
    <name type="synonym">Epeira ventricosa</name>
    <dbReference type="NCBI Taxonomy" id="182803"/>
    <lineage>
        <taxon>Eukaryota</taxon>
        <taxon>Metazoa</taxon>
        <taxon>Ecdysozoa</taxon>
        <taxon>Arthropoda</taxon>
        <taxon>Chelicerata</taxon>
        <taxon>Arachnida</taxon>
        <taxon>Araneae</taxon>
        <taxon>Araneomorphae</taxon>
        <taxon>Entelegynae</taxon>
        <taxon>Araneoidea</taxon>
        <taxon>Araneidae</taxon>
        <taxon>Araneus</taxon>
    </lineage>
</organism>
<accession>A0A4Y2IUF4</accession>
<reference evidence="2 3" key="1">
    <citation type="journal article" date="2019" name="Sci. Rep.">
        <title>Orb-weaving spider Araneus ventricosus genome elucidates the spidroin gene catalogue.</title>
        <authorList>
            <person name="Kono N."/>
            <person name="Nakamura H."/>
            <person name="Ohtoshi R."/>
            <person name="Moran D.A.P."/>
            <person name="Shinohara A."/>
            <person name="Yoshida Y."/>
            <person name="Fujiwara M."/>
            <person name="Mori M."/>
            <person name="Tomita M."/>
            <person name="Arakawa K."/>
        </authorList>
    </citation>
    <scope>NUCLEOTIDE SEQUENCE [LARGE SCALE GENOMIC DNA]</scope>
</reference>
<dbReference type="GO" id="GO:0003676">
    <property type="term" value="F:nucleic acid binding"/>
    <property type="evidence" value="ECO:0007669"/>
    <property type="project" value="InterPro"/>
</dbReference>
<gene>
    <name evidence="2" type="ORF">AVEN_52353_1</name>
</gene>
<proteinExistence type="predicted"/>
<sequence>MDVRVRSRNESPEPGITHSKLTQGNKSKESKSRNKGMLISFFDNQGIAHKEFVAQGHEKKNPVSPQHPHSPDLSPCDFFLSPRVKMHLKELHFATLSNIGKAVTDQLKAILVSALQHCYDEWKNRL</sequence>
<dbReference type="InterPro" id="IPR036397">
    <property type="entry name" value="RNaseH_sf"/>
</dbReference>
<evidence type="ECO:0000313" key="3">
    <source>
        <dbReference type="Proteomes" id="UP000499080"/>
    </source>
</evidence>
<dbReference type="AlphaFoldDB" id="A0A4Y2IUF4"/>
<keyword evidence="3" id="KW-1185">Reference proteome</keyword>
<evidence type="ECO:0000256" key="1">
    <source>
        <dbReference type="SAM" id="MobiDB-lite"/>
    </source>
</evidence>
<comment type="caution">
    <text evidence="2">The sequence shown here is derived from an EMBL/GenBank/DDBJ whole genome shotgun (WGS) entry which is preliminary data.</text>
</comment>
<name>A0A4Y2IUF4_ARAVE</name>